<evidence type="ECO:0000313" key="1">
    <source>
        <dbReference type="EMBL" id="MBC5726659.1"/>
    </source>
</evidence>
<evidence type="ECO:0008006" key="3">
    <source>
        <dbReference type="Google" id="ProtNLM"/>
    </source>
</evidence>
<keyword evidence="2" id="KW-1185">Reference proteome</keyword>
<dbReference type="EMBL" id="JACOPL010000022">
    <property type="protein sequence ID" value="MBC5726659.1"/>
    <property type="molecule type" value="Genomic_DNA"/>
</dbReference>
<name>A0A923RX61_9FIRM</name>
<dbReference type="Proteomes" id="UP000606499">
    <property type="component" value="Unassembled WGS sequence"/>
</dbReference>
<dbReference type="Gene3D" id="1.10.10.10">
    <property type="entry name" value="Winged helix-like DNA-binding domain superfamily/Winged helix DNA-binding domain"/>
    <property type="match status" value="1"/>
</dbReference>
<reference evidence="1" key="1">
    <citation type="submission" date="2020-08" db="EMBL/GenBank/DDBJ databases">
        <title>Genome public.</title>
        <authorList>
            <person name="Liu C."/>
            <person name="Sun Q."/>
        </authorList>
    </citation>
    <scope>NUCLEOTIDE SEQUENCE</scope>
    <source>
        <strain evidence="1">NSJ-28</strain>
    </source>
</reference>
<comment type="caution">
    <text evidence="1">The sequence shown here is derived from an EMBL/GenBank/DDBJ whole genome shotgun (WGS) entry which is preliminary data.</text>
</comment>
<sequence>MTLKQLEQYEAMMKEKKLWEAELNALYKKYGGSVKDTVRGSFAEYPYTEHPVTITGVQTRPNKRILQKEARLKRRRAEVAEQLEQIEDFIDGLEDSQLRQIIHYHYIKGYSWVKTAGMVNNKESAVRMKVKRFFE</sequence>
<accession>A0A923RX61</accession>
<dbReference type="RefSeq" id="WP_186950370.1">
    <property type="nucleotide sequence ID" value="NZ_JACOPL010000022.1"/>
</dbReference>
<dbReference type="AlphaFoldDB" id="A0A923RX61"/>
<gene>
    <name evidence="1" type="ORF">H8S45_14490</name>
</gene>
<evidence type="ECO:0000313" key="2">
    <source>
        <dbReference type="Proteomes" id="UP000606499"/>
    </source>
</evidence>
<dbReference type="InterPro" id="IPR036388">
    <property type="entry name" value="WH-like_DNA-bd_sf"/>
</dbReference>
<protein>
    <recommendedName>
        <fullName evidence="3">Sigma-70 family RNA polymerase sigma factor</fullName>
    </recommendedName>
</protein>
<organism evidence="1 2">
    <name type="scientific">Agathobaculum faecis</name>
    <dbReference type="NCBI Taxonomy" id="2763013"/>
    <lineage>
        <taxon>Bacteria</taxon>
        <taxon>Bacillati</taxon>
        <taxon>Bacillota</taxon>
        <taxon>Clostridia</taxon>
        <taxon>Eubacteriales</taxon>
        <taxon>Butyricicoccaceae</taxon>
        <taxon>Agathobaculum</taxon>
    </lineage>
</organism>
<proteinExistence type="predicted"/>